<dbReference type="GO" id="GO:0008270">
    <property type="term" value="F:zinc ion binding"/>
    <property type="evidence" value="ECO:0007669"/>
    <property type="project" value="UniProtKB-KW"/>
</dbReference>
<keyword evidence="3" id="KW-0862">Zinc</keyword>
<dbReference type="Proteomes" id="UP000033423">
    <property type="component" value="Unassembled WGS sequence"/>
</dbReference>
<dbReference type="AlphaFoldDB" id="A0A0F3GXD1"/>
<feature type="compositionally biased region" description="Basic and acidic residues" evidence="1">
    <location>
        <begin position="196"/>
        <end position="205"/>
    </location>
</feature>
<gene>
    <name evidence="3" type="ORF">MBAV_001246</name>
</gene>
<protein>
    <submittedName>
        <fullName evidence="3">Zinc-finger protein</fullName>
    </submittedName>
</protein>
<accession>A0A0F3GXD1</accession>
<keyword evidence="3" id="KW-0863">Zinc-finger</keyword>
<dbReference type="EMBL" id="LACI01000549">
    <property type="protein sequence ID" value="KJU86556.1"/>
    <property type="molecule type" value="Genomic_DNA"/>
</dbReference>
<feature type="region of interest" description="Disordered" evidence="1">
    <location>
        <begin position="196"/>
        <end position="233"/>
    </location>
</feature>
<evidence type="ECO:0000259" key="2">
    <source>
        <dbReference type="Pfam" id="PF12225"/>
    </source>
</evidence>
<evidence type="ECO:0000313" key="4">
    <source>
        <dbReference type="Proteomes" id="UP000033423"/>
    </source>
</evidence>
<reference evidence="3 4" key="1">
    <citation type="submission" date="2015-02" db="EMBL/GenBank/DDBJ databases">
        <title>Single-cell genomics of uncultivated deep-branching MTB reveals a conserved set of magnetosome genes.</title>
        <authorList>
            <person name="Kolinko S."/>
            <person name="Richter M."/>
            <person name="Glockner F.O."/>
            <person name="Brachmann A."/>
            <person name="Schuler D."/>
        </authorList>
    </citation>
    <scope>NUCLEOTIDE SEQUENCE [LARGE SCALE GENOMIC DNA]</scope>
    <source>
        <strain evidence="3">TM-1</strain>
    </source>
</reference>
<dbReference type="Pfam" id="PF12225">
    <property type="entry name" value="DUF5981"/>
    <property type="match status" value="1"/>
</dbReference>
<dbReference type="PANTHER" id="PTHR38755:SF1">
    <property type="entry name" value="METHYLENE-TETRAHYDROFOLATE REDUCTASE C-TERMINAL DOMAIN-CONTAINING PROTEIN"/>
    <property type="match status" value="1"/>
</dbReference>
<evidence type="ECO:0000313" key="3">
    <source>
        <dbReference type="EMBL" id="KJU86556.1"/>
    </source>
</evidence>
<proteinExistence type="predicted"/>
<keyword evidence="3" id="KW-0479">Metal-binding</keyword>
<name>A0A0F3GXD1_9BACT</name>
<keyword evidence="4" id="KW-1185">Reference proteome</keyword>
<evidence type="ECO:0000256" key="1">
    <source>
        <dbReference type="SAM" id="MobiDB-lite"/>
    </source>
</evidence>
<feature type="compositionally biased region" description="Basic and acidic residues" evidence="1">
    <location>
        <begin position="214"/>
        <end position="233"/>
    </location>
</feature>
<dbReference type="PATRIC" id="fig|29290.4.peg.1655"/>
<dbReference type="PANTHER" id="PTHR38755">
    <property type="entry name" value="5,10-METHYLENETETRAHYDROFOLATE REDUCTASE"/>
    <property type="match status" value="1"/>
</dbReference>
<organism evidence="3 4">
    <name type="scientific">Candidatus Magnetobacterium bavaricum</name>
    <dbReference type="NCBI Taxonomy" id="29290"/>
    <lineage>
        <taxon>Bacteria</taxon>
        <taxon>Pseudomonadati</taxon>
        <taxon>Nitrospirota</taxon>
        <taxon>Thermodesulfovibrionia</taxon>
        <taxon>Thermodesulfovibrionales</taxon>
        <taxon>Candidatus Magnetobacteriaceae</taxon>
        <taxon>Candidatus Magnetobacterium</taxon>
    </lineage>
</organism>
<dbReference type="InterPro" id="IPR022026">
    <property type="entry name" value="DUF5981"/>
</dbReference>
<comment type="caution">
    <text evidence="3">The sequence shown here is derived from an EMBL/GenBank/DDBJ whole genome shotgun (WGS) entry which is preliminary data.</text>
</comment>
<sequence>MIITTKKDTNKLLQTLDRYKSFYLIGCSECAALCGTGNEEAIKDLTQTLTAAGKTVTGGMVPKTGCQTLGTKIELKKDKDACQDAEVIIVMSCGAGTQSAVEIFPDKPVYPSNDSLFLGNMTRFQMFDERCSLCGDCILELTGGICPVTNCPKGLLNGPCGGMKDGNCEVSADIPCAWIRIYERQKKLNELEKMEDIAPPKDWSKSQKPHSLYNKKDDKKKDKTASSKEKENK</sequence>
<feature type="domain" description="Methylene-tetrahydrofolate reductase C-terminal-like" evidence="2">
    <location>
        <begin position="110"/>
        <end position="204"/>
    </location>
</feature>